<protein>
    <submittedName>
        <fullName evidence="2">Uncharacterized protein</fullName>
    </submittedName>
</protein>
<dbReference type="InterPro" id="IPR008979">
    <property type="entry name" value="Galactose-bd-like_sf"/>
</dbReference>
<dbReference type="AlphaFoldDB" id="A0A9D1SG45"/>
<dbReference type="SUPFAM" id="SSF49785">
    <property type="entry name" value="Galactose-binding domain-like"/>
    <property type="match status" value="1"/>
</dbReference>
<feature type="chain" id="PRO_5038736365" evidence="1">
    <location>
        <begin position="28"/>
        <end position="514"/>
    </location>
</feature>
<reference evidence="2" key="2">
    <citation type="journal article" date="2021" name="PeerJ">
        <title>Extensive microbial diversity within the chicken gut microbiome revealed by metagenomics and culture.</title>
        <authorList>
            <person name="Gilroy R."/>
            <person name="Ravi A."/>
            <person name="Getino M."/>
            <person name="Pursley I."/>
            <person name="Horton D.L."/>
            <person name="Alikhan N.F."/>
            <person name="Baker D."/>
            <person name="Gharbi K."/>
            <person name="Hall N."/>
            <person name="Watson M."/>
            <person name="Adriaenssens E.M."/>
            <person name="Foster-Nyarko E."/>
            <person name="Jarju S."/>
            <person name="Secka A."/>
            <person name="Antonio M."/>
            <person name="Oren A."/>
            <person name="Chaudhuri R.R."/>
            <person name="La Ragione R."/>
            <person name="Hildebrand F."/>
            <person name="Pallen M.J."/>
        </authorList>
    </citation>
    <scope>NUCLEOTIDE SEQUENCE</scope>
    <source>
        <strain evidence="2">USAMLcec3-3695</strain>
    </source>
</reference>
<evidence type="ECO:0000313" key="3">
    <source>
        <dbReference type="Proteomes" id="UP000824109"/>
    </source>
</evidence>
<proteinExistence type="predicted"/>
<gene>
    <name evidence="2" type="ORF">IAA61_11190</name>
</gene>
<sequence>MRQKLFALFAATAMAATMVSVPMSAQAADSNTNEFTVFESGNETQWYLHQNADGSGSAYITEESSTSATGIIGTGNSVTLKIAEGYSNTVPVQVRPIINDNKYATIAIESGATYTISVDYEADITRYTHKTPQNIVYMRLSPINLTGFSNYRDECVLNHKAGDTDDLTTESTLSYTFTAQSDGTLSVQLYLRHAVGSVTFDNLKITKDGVASITSDNTTTYYDTLESAFTAAGDKDTITLLRDAHTGRLLLNDNGKGSDIDTLTIDGNDHSIIGNANNNCVLEINNSKTLNLKNTTVTGGKDYTINAASGRLNLSNVTVGAVDSAIPGIRGNGGDTDAEGSTIYSYLWNNVLSQIDLDESSYLNGTITLAGNAVGITKETTLITGTPDNCTAGLDNDAFAIENGVISPATAEPDEGITATTEYVGSYMGDEDETTAAAWTVTFSSNYANSTSSFNTANITWTLGDNTLNLTEGSSNPTTVTLNGGNALFGVIVNGVYYNDSSNAETLSATVNLD</sequence>
<dbReference type="EMBL" id="DVNB01000114">
    <property type="protein sequence ID" value="HIU58358.1"/>
    <property type="molecule type" value="Genomic_DNA"/>
</dbReference>
<comment type="caution">
    <text evidence="2">The sequence shown here is derived from an EMBL/GenBank/DDBJ whole genome shotgun (WGS) entry which is preliminary data.</text>
</comment>
<reference evidence="2" key="1">
    <citation type="submission" date="2020-10" db="EMBL/GenBank/DDBJ databases">
        <authorList>
            <person name="Gilroy R."/>
        </authorList>
    </citation>
    <scope>NUCLEOTIDE SEQUENCE</scope>
    <source>
        <strain evidence="2">USAMLcec3-3695</strain>
    </source>
</reference>
<dbReference type="Proteomes" id="UP000824109">
    <property type="component" value="Unassembled WGS sequence"/>
</dbReference>
<organism evidence="2 3">
    <name type="scientific">Candidatus Ornithomonoglobus merdipullorum</name>
    <dbReference type="NCBI Taxonomy" id="2840895"/>
    <lineage>
        <taxon>Bacteria</taxon>
        <taxon>Bacillati</taxon>
        <taxon>Bacillota</taxon>
        <taxon>Clostridia</taxon>
        <taxon>Candidatus Ornithomonoglobus</taxon>
    </lineage>
</organism>
<evidence type="ECO:0000313" key="2">
    <source>
        <dbReference type="EMBL" id="HIU58358.1"/>
    </source>
</evidence>
<accession>A0A9D1SG45</accession>
<dbReference type="Gene3D" id="2.60.120.260">
    <property type="entry name" value="Galactose-binding domain-like"/>
    <property type="match status" value="1"/>
</dbReference>
<feature type="signal peptide" evidence="1">
    <location>
        <begin position="1"/>
        <end position="27"/>
    </location>
</feature>
<evidence type="ECO:0000256" key="1">
    <source>
        <dbReference type="SAM" id="SignalP"/>
    </source>
</evidence>
<keyword evidence="1" id="KW-0732">Signal</keyword>
<name>A0A9D1SG45_9FIRM</name>